<name>A0A7W6D6I5_9HYPH</name>
<evidence type="ECO:0000256" key="1">
    <source>
        <dbReference type="SAM" id="MobiDB-lite"/>
    </source>
</evidence>
<dbReference type="Proteomes" id="UP000574761">
    <property type="component" value="Unassembled WGS sequence"/>
</dbReference>
<dbReference type="EMBL" id="JACIEE010000001">
    <property type="protein sequence ID" value="MBB3975506.1"/>
    <property type="molecule type" value="Genomic_DNA"/>
</dbReference>
<comment type="caution">
    <text evidence="2">The sequence shown here is derived from an EMBL/GenBank/DDBJ whole genome shotgun (WGS) entry which is preliminary data.</text>
</comment>
<gene>
    <name evidence="2" type="ORF">GGQ64_000682</name>
</gene>
<feature type="compositionally biased region" description="Basic and acidic residues" evidence="1">
    <location>
        <begin position="68"/>
        <end position="79"/>
    </location>
</feature>
<organism evidence="2 3">
    <name type="scientific">Mycoplana azooxidifex</name>
    <dbReference type="NCBI Taxonomy" id="1636188"/>
    <lineage>
        <taxon>Bacteria</taxon>
        <taxon>Pseudomonadati</taxon>
        <taxon>Pseudomonadota</taxon>
        <taxon>Alphaproteobacteria</taxon>
        <taxon>Hyphomicrobiales</taxon>
        <taxon>Rhizobiaceae</taxon>
        <taxon>Mycoplana</taxon>
    </lineage>
</organism>
<proteinExistence type="predicted"/>
<feature type="region of interest" description="Disordered" evidence="1">
    <location>
        <begin position="55"/>
        <end position="79"/>
    </location>
</feature>
<protein>
    <submittedName>
        <fullName evidence="2">Uncharacterized protein</fullName>
    </submittedName>
</protein>
<evidence type="ECO:0000313" key="3">
    <source>
        <dbReference type="Proteomes" id="UP000574761"/>
    </source>
</evidence>
<reference evidence="2 3" key="1">
    <citation type="submission" date="2020-08" db="EMBL/GenBank/DDBJ databases">
        <title>Genomic Encyclopedia of Type Strains, Phase IV (KMG-IV): sequencing the most valuable type-strain genomes for metagenomic binning, comparative biology and taxonomic classification.</title>
        <authorList>
            <person name="Goeker M."/>
        </authorList>
    </citation>
    <scope>NUCLEOTIDE SEQUENCE [LARGE SCALE GENOMIC DNA]</scope>
    <source>
        <strain evidence="2 3">DSM 100211</strain>
    </source>
</reference>
<accession>A0A7W6D6I5</accession>
<keyword evidence="3" id="KW-1185">Reference proteome</keyword>
<dbReference type="AlphaFoldDB" id="A0A7W6D6I5"/>
<sequence length="79" mass="8265">MEASAVGVKDVLLGMLLATLVSCTTGDAVRDEATMSEKPKPRSVEWLRQHCPDCIDGGPRYAGPSGADPRDAAPRDAGP</sequence>
<evidence type="ECO:0000313" key="2">
    <source>
        <dbReference type="EMBL" id="MBB3975506.1"/>
    </source>
</evidence>